<sequence length="183" mass="20077">MENRNFAPSAEGGTWTEEHSSGTKYLCTTHFDIGDVIDALSATFASDLLWWASPVGKEDMVKLLNNSMCFAVFQIGAIDGNQHLVGFGRLITDRVTFAYLTDVYVVPGHQGKGVGRWMMGCVNEILDFWPHLRGCLLLTGDPKAIKFYHETLGAEDFKKVAPGLVVLEKVGPAMKQNSHLSAA</sequence>
<dbReference type="Proteomes" id="UP001275084">
    <property type="component" value="Unassembled WGS sequence"/>
</dbReference>
<feature type="domain" description="N-acetyltransferase" evidence="1">
    <location>
        <begin position="23"/>
        <end position="172"/>
    </location>
</feature>
<accession>A0AAJ0MDA0</accession>
<dbReference type="InterPro" id="IPR000182">
    <property type="entry name" value="GNAT_dom"/>
</dbReference>
<dbReference type="Gene3D" id="3.40.630.30">
    <property type="match status" value="1"/>
</dbReference>
<dbReference type="Pfam" id="PF00583">
    <property type="entry name" value="Acetyltransf_1"/>
    <property type="match status" value="1"/>
</dbReference>
<evidence type="ECO:0000313" key="2">
    <source>
        <dbReference type="EMBL" id="KAK3350065.1"/>
    </source>
</evidence>
<comment type="caution">
    <text evidence="2">The sequence shown here is derived from an EMBL/GenBank/DDBJ whole genome shotgun (WGS) entry which is preliminary data.</text>
</comment>
<evidence type="ECO:0000313" key="3">
    <source>
        <dbReference type="Proteomes" id="UP001275084"/>
    </source>
</evidence>
<dbReference type="EMBL" id="JAUIQD010000005">
    <property type="protein sequence ID" value="KAK3350065.1"/>
    <property type="molecule type" value="Genomic_DNA"/>
</dbReference>
<proteinExistence type="predicted"/>
<dbReference type="InterPro" id="IPR053144">
    <property type="entry name" value="Acetyltransferase_Butenolide"/>
</dbReference>
<dbReference type="PROSITE" id="PS51186">
    <property type="entry name" value="GNAT"/>
    <property type="match status" value="1"/>
</dbReference>
<dbReference type="GO" id="GO:0016747">
    <property type="term" value="F:acyltransferase activity, transferring groups other than amino-acyl groups"/>
    <property type="evidence" value="ECO:0007669"/>
    <property type="project" value="InterPro"/>
</dbReference>
<organism evidence="2 3">
    <name type="scientific">Lasiosphaeria hispida</name>
    <dbReference type="NCBI Taxonomy" id="260671"/>
    <lineage>
        <taxon>Eukaryota</taxon>
        <taxon>Fungi</taxon>
        <taxon>Dikarya</taxon>
        <taxon>Ascomycota</taxon>
        <taxon>Pezizomycotina</taxon>
        <taxon>Sordariomycetes</taxon>
        <taxon>Sordariomycetidae</taxon>
        <taxon>Sordariales</taxon>
        <taxon>Lasiosphaeriaceae</taxon>
        <taxon>Lasiosphaeria</taxon>
    </lineage>
</organism>
<dbReference type="AlphaFoldDB" id="A0AAJ0MDA0"/>
<name>A0AAJ0MDA0_9PEZI</name>
<dbReference type="SUPFAM" id="SSF55729">
    <property type="entry name" value="Acyl-CoA N-acyltransferases (Nat)"/>
    <property type="match status" value="1"/>
</dbReference>
<reference evidence="2" key="1">
    <citation type="journal article" date="2023" name="Mol. Phylogenet. Evol.">
        <title>Genome-scale phylogeny and comparative genomics of the fungal order Sordariales.</title>
        <authorList>
            <person name="Hensen N."/>
            <person name="Bonometti L."/>
            <person name="Westerberg I."/>
            <person name="Brannstrom I.O."/>
            <person name="Guillou S."/>
            <person name="Cros-Aarteil S."/>
            <person name="Calhoun S."/>
            <person name="Haridas S."/>
            <person name="Kuo A."/>
            <person name="Mondo S."/>
            <person name="Pangilinan J."/>
            <person name="Riley R."/>
            <person name="LaButti K."/>
            <person name="Andreopoulos B."/>
            <person name="Lipzen A."/>
            <person name="Chen C."/>
            <person name="Yan M."/>
            <person name="Daum C."/>
            <person name="Ng V."/>
            <person name="Clum A."/>
            <person name="Steindorff A."/>
            <person name="Ohm R.A."/>
            <person name="Martin F."/>
            <person name="Silar P."/>
            <person name="Natvig D.O."/>
            <person name="Lalanne C."/>
            <person name="Gautier V."/>
            <person name="Ament-Velasquez S.L."/>
            <person name="Kruys A."/>
            <person name="Hutchinson M.I."/>
            <person name="Powell A.J."/>
            <person name="Barry K."/>
            <person name="Miller A.N."/>
            <person name="Grigoriev I.V."/>
            <person name="Debuchy R."/>
            <person name="Gladieux P."/>
            <person name="Hiltunen Thoren M."/>
            <person name="Johannesson H."/>
        </authorList>
    </citation>
    <scope>NUCLEOTIDE SEQUENCE</scope>
    <source>
        <strain evidence="2">CBS 955.72</strain>
    </source>
</reference>
<keyword evidence="3" id="KW-1185">Reference proteome</keyword>
<reference evidence="2" key="2">
    <citation type="submission" date="2023-06" db="EMBL/GenBank/DDBJ databases">
        <authorList>
            <consortium name="Lawrence Berkeley National Laboratory"/>
            <person name="Haridas S."/>
            <person name="Hensen N."/>
            <person name="Bonometti L."/>
            <person name="Westerberg I."/>
            <person name="Brannstrom I.O."/>
            <person name="Guillou S."/>
            <person name="Cros-Aarteil S."/>
            <person name="Calhoun S."/>
            <person name="Kuo A."/>
            <person name="Mondo S."/>
            <person name="Pangilinan J."/>
            <person name="Riley R."/>
            <person name="Labutti K."/>
            <person name="Andreopoulos B."/>
            <person name="Lipzen A."/>
            <person name="Chen C."/>
            <person name="Yanf M."/>
            <person name="Daum C."/>
            <person name="Ng V."/>
            <person name="Clum A."/>
            <person name="Steindorff A."/>
            <person name="Ohm R."/>
            <person name="Martin F."/>
            <person name="Silar P."/>
            <person name="Natvig D."/>
            <person name="Lalanne C."/>
            <person name="Gautier V."/>
            <person name="Ament-Velasquez S.L."/>
            <person name="Kruys A."/>
            <person name="Hutchinson M.I."/>
            <person name="Powell A.J."/>
            <person name="Barry K."/>
            <person name="Miller A.N."/>
            <person name="Grigoriev I.V."/>
            <person name="Debuchy R."/>
            <person name="Gladieux P."/>
            <person name="Thoren M.H."/>
            <person name="Johannesson H."/>
        </authorList>
    </citation>
    <scope>NUCLEOTIDE SEQUENCE</scope>
    <source>
        <strain evidence="2">CBS 955.72</strain>
    </source>
</reference>
<dbReference type="CDD" id="cd04301">
    <property type="entry name" value="NAT_SF"/>
    <property type="match status" value="1"/>
</dbReference>
<protein>
    <recommendedName>
        <fullName evidence="1">N-acetyltransferase domain-containing protein</fullName>
    </recommendedName>
</protein>
<dbReference type="PANTHER" id="PTHR43233">
    <property type="entry name" value="FAMILY N-ACETYLTRANSFERASE, PUTATIVE (AFU_ORTHOLOGUE AFUA_6G03350)-RELATED"/>
    <property type="match status" value="1"/>
</dbReference>
<gene>
    <name evidence="2" type="ORF">B0T25DRAFT_258187</name>
</gene>
<evidence type="ECO:0000259" key="1">
    <source>
        <dbReference type="PROSITE" id="PS51186"/>
    </source>
</evidence>
<dbReference type="PANTHER" id="PTHR43233:SF1">
    <property type="entry name" value="FAMILY N-ACETYLTRANSFERASE, PUTATIVE (AFU_ORTHOLOGUE AFUA_6G03350)-RELATED"/>
    <property type="match status" value="1"/>
</dbReference>
<dbReference type="InterPro" id="IPR016181">
    <property type="entry name" value="Acyl_CoA_acyltransferase"/>
</dbReference>